<protein>
    <submittedName>
        <fullName evidence="1">Uncharacterized protein</fullName>
    </submittedName>
</protein>
<dbReference type="AlphaFoldDB" id="A0A2M9CA47"/>
<dbReference type="EMBL" id="PGFD01000001">
    <property type="protein sequence ID" value="PJJ67728.1"/>
    <property type="molecule type" value="Genomic_DNA"/>
</dbReference>
<proteinExistence type="predicted"/>
<sequence>MGKYDDLYSGLELLAQSNKKSYKDHLKFDEGITQMINSICEYKRNFLFYYENYSGALKESRSGNILAAEALISRAKKYIDKSVLSKEENKLYDLICTPVDAYLFYKKKDYVTAIKMTKETMILDSYFEEQFPIVFYHKIQQMQNISRIYFREQKINEALEVLKLIFSLLINKTEITYFDVHYHPSFLERNNEGLRKSMIYDVFNELVATGEKHEEAKRDYILDFCNEIINNPDLNLNELHV</sequence>
<gene>
    <name evidence="1" type="ORF">CLV73_1747</name>
</gene>
<comment type="caution">
    <text evidence="1">The sequence shown here is derived from an EMBL/GenBank/DDBJ whole genome shotgun (WGS) entry which is preliminary data.</text>
</comment>
<evidence type="ECO:0000313" key="1">
    <source>
        <dbReference type="EMBL" id="PJJ67728.1"/>
    </source>
</evidence>
<dbReference type="OrthoDB" id="1274469at2"/>
<keyword evidence="2" id="KW-1185">Reference proteome</keyword>
<reference evidence="1 2" key="1">
    <citation type="submission" date="2017-11" db="EMBL/GenBank/DDBJ databases">
        <title>Genomic Encyclopedia of Archaeal and Bacterial Type Strains, Phase II (KMG-II): From Individual Species to Whole Genera.</title>
        <authorList>
            <person name="Goeker M."/>
        </authorList>
    </citation>
    <scope>NUCLEOTIDE SEQUENCE [LARGE SCALE GENOMIC DNA]</scope>
    <source>
        <strain evidence="1 2">DSM 27617</strain>
    </source>
</reference>
<name>A0A2M9CA47_9FLAO</name>
<organism evidence="1 2">
    <name type="scientific">Chryseobacterium geocarposphaerae</name>
    <dbReference type="NCBI Taxonomy" id="1416776"/>
    <lineage>
        <taxon>Bacteria</taxon>
        <taxon>Pseudomonadati</taxon>
        <taxon>Bacteroidota</taxon>
        <taxon>Flavobacteriia</taxon>
        <taxon>Flavobacteriales</taxon>
        <taxon>Weeksellaceae</taxon>
        <taxon>Chryseobacterium group</taxon>
        <taxon>Chryseobacterium</taxon>
    </lineage>
</organism>
<evidence type="ECO:0000313" key="2">
    <source>
        <dbReference type="Proteomes" id="UP000228740"/>
    </source>
</evidence>
<accession>A0A2M9CA47</accession>
<dbReference type="Proteomes" id="UP000228740">
    <property type="component" value="Unassembled WGS sequence"/>
</dbReference>